<dbReference type="AlphaFoldDB" id="A0A0T5NPR5"/>
<dbReference type="Proteomes" id="UP000051295">
    <property type="component" value="Unassembled WGS sequence"/>
</dbReference>
<evidence type="ECO:0000313" key="2">
    <source>
        <dbReference type="EMBL" id="KRS10953.1"/>
    </source>
</evidence>
<keyword evidence="1" id="KW-0472">Membrane</keyword>
<keyword evidence="1" id="KW-1133">Transmembrane helix</keyword>
<keyword evidence="1" id="KW-0812">Transmembrane</keyword>
<dbReference type="STRING" id="1641875.XM53_18705"/>
<comment type="caution">
    <text evidence="2">The sequence shown here is derived from an EMBL/GenBank/DDBJ whole genome shotgun (WGS) entry which is preliminary data.</text>
</comment>
<reference evidence="2 3" key="1">
    <citation type="submission" date="2015-04" db="EMBL/GenBank/DDBJ databases">
        <title>The draft genome sequence of Roseovarius sp.R12b.</title>
        <authorList>
            <person name="Li G."/>
            <person name="Lai Q."/>
            <person name="Shao Z."/>
            <person name="Yan P."/>
        </authorList>
    </citation>
    <scope>NUCLEOTIDE SEQUENCE [LARGE SCALE GENOMIC DNA]</scope>
    <source>
        <strain evidence="2 3">R12B</strain>
    </source>
</reference>
<evidence type="ECO:0000313" key="3">
    <source>
        <dbReference type="Proteomes" id="UP000051295"/>
    </source>
</evidence>
<dbReference type="EMBL" id="LAXJ01000025">
    <property type="protein sequence ID" value="KRS10953.1"/>
    <property type="molecule type" value="Genomic_DNA"/>
</dbReference>
<name>A0A0T5NPR5_9RHOB</name>
<accession>A0A0T5NPR5</accession>
<dbReference type="PANTHER" id="PTHR40940:SF2">
    <property type="entry name" value="BATD"/>
    <property type="match status" value="1"/>
</dbReference>
<sequence>MLGMFALMVPEIAVGQTREVRPGELKLEVSVEERAATPYTREMVLLTIRGTYRRYITRETLVQPELEGFNWSQLGPDTWREERVEGRAVKVFIRRMAVYPERPGTLTIGAFRHQLTLTDEGDDWFAYEIASEPITIEVDPAPEGSDWWFPVRQLQVSDQWSNAPDQLTPGEGVLRVIRIEALGATPEMIPPMPELTSPSGMIFAHPEKRLIQLTPEGPKTIAFWRWTIRPGNDVSAVVEPLSFDYFDTVAREPRTVEINAQRVAYGARVPGSRAEMAATAPAAPVVTEAVLPGFPALGAALAVFAAALLLGLKGRAWSGRPQVSDWVPALDPRRRALRRAARAGRTGEMRQALVALARAGPGAETYRARLAELDRAVYSGQAPPGDLTRFAR</sequence>
<organism evidence="2 3">
    <name type="scientific">Roseovarius atlanticus</name>
    <dbReference type="NCBI Taxonomy" id="1641875"/>
    <lineage>
        <taxon>Bacteria</taxon>
        <taxon>Pseudomonadati</taxon>
        <taxon>Pseudomonadota</taxon>
        <taxon>Alphaproteobacteria</taxon>
        <taxon>Rhodobacterales</taxon>
        <taxon>Roseobacteraceae</taxon>
        <taxon>Roseovarius</taxon>
    </lineage>
</organism>
<gene>
    <name evidence="2" type="ORF">XM53_18705</name>
</gene>
<protein>
    <recommendedName>
        <fullName evidence="4">Protein BatD</fullName>
    </recommendedName>
</protein>
<evidence type="ECO:0008006" key="4">
    <source>
        <dbReference type="Google" id="ProtNLM"/>
    </source>
</evidence>
<dbReference type="PANTHER" id="PTHR40940">
    <property type="entry name" value="PROTEIN BATD-RELATED"/>
    <property type="match status" value="1"/>
</dbReference>
<feature type="transmembrane region" description="Helical" evidence="1">
    <location>
        <begin position="289"/>
        <end position="312"/>
    </location>
</feature>
<proteinExistence type="predicted"/>
<dbReference type="InterPro" id="IPR025738">
    <property type="entry name" value="BatD"/>
</dbReference>
<evidence type="ECO:0000256" key="1">
    <source>
        <dbReference type="SAM" id="Phobius"/>
    </source>
</evidence>
<keyword evidence="3" id="KW-1185">Reference proteome</keyword>
<dbReference type="OrthoDB" id="7688940at2"/>
<dbReference type="PATRIC" id="fig|1641875.4.peg.2270"/>